<evidence type="ECO:0000313" key="2">
    <source>
        <dbReference type="EMBL" id="KAE8931554.1"/>
    </source>
</evidence>
<dbReference type="EMBL" id="QXGF01001227">
    <property type="protein sequence ID" value="KAE8931554.1"/>
    <property type="molecule type" value="Genomic_DNA"/>
</dbReference>
<evidence type="ECO:0000313" key="12">
    <source>
        <dbReference type="Proteomes" id="UP000440732"/>
    </source>
</evidence>
<evidence type="ECO:0000313" key="9">
    <source>
        <dbReference type="EMBL" id="KAE9318069.1"/>
    </source>
</evidence>
<dbReference type="EMBL" id="QXFW01001456">
    <property type="protein sequence ID" value="KAE8990497.1"/>
    <property type="molecule type" value="Genomic_DNA"/>
</dbReference>
<dbReference type="AlphaFoldDB" id="A0A6A3ECM3"/>
<sequence length="179" mass="19564">MFYSTSDCKRTPDVLYMTPHVVCLEDDGLCEDAGFDNQTEYKAVDCVSDQYTHAAEIFGEVPYVLTDVFNDSNCERYKGSLAHRADGDCLVLGGQTSEIVVMHTNGSATLKTFMPGRGCDNQDLVSEVLIDVNYFENSFCGMGGFVFYNNAYPGKLTRSRSSGSSSGFSRQAPSTDAAQ</sequence>
<feature type="region of interest" description="Disordered" evidence="1">
    <location>
        <begin position="158"/>
        <end position="179"/>
    </location>
</feature>
<evidence type="ECO:0000313" key="6">
    <source>
        <dbReference type="EMBL" id="KAE9119235.1"/>
    </source>
</evidence>
<accession>A0A6A3ECM3</accession>
<dbReference type="Proteomes" id="UP000440367">
    <property type="component" value="Unassembled WGS sequence"/>
</dbReference>
<feature type="compositionally biased region" description="Low complexity" evidence="1">
    <location>
        <begin position="159"/>
        <end position="170"/>
    </location>
</feature>
<evidence type="ECO:0000313" key="7">
    <source>
        <dbReference type="EMBL" id="KAE9202586.1"/>
    </source>
</evidence>
<evidence type="ECO:0000313" key="13">
    <source>
        <dbReference type="Proteomes" id="UP000441208"/>
    </source>
</evidence>
<evidence type="ECO:0000313" key="15">
    <source>
        <dbReference type="Proteomes" id="UP000476176"/>
    </source>
</evidence>
<comment type="caution">
    <text evidence="2">The sequence shown here is derived from an EMBL/GenBank/DDBJ whole genome shotgun (WGS) entry which is preliminary data.</text>
</comment>
<dbReference type="EMBL" id="QXFY01001427">
    <property type="protein sequence ID" value="KAE9318069.1"/>
    <property type="molecule type" value="Genomic_DNA"/>
</dbReference>
<dbReference type="EMBL" id="QXFX01001450">
    <property type="protein sequence ID" value="KAE9090066.1"/>
    <property type="molecule type" value="Genomic_DNA"/>
</dbReference>
<organism evidence="2 10">
    <name type="scientific">Phytophthora fragariae</name>
    <dbReference type="NCBI Taxonomy" id="53985"/>
    <lineage>
        <taxon>Eukaryota</taxon>
        <taxon>Sar</taxon>
        <taxon>Stramenopiles</taxon>
        <taxon>Oomycota</taxon>
        <taxon>Peronosporomycetes</taxon>
        <taxon>Peronosporales</taxon>
        <taxon>Peronosporaceae</taxon>
        <taxon>Phytophthora</taxon>
    </lineage>
</organism>
<dbReference type="Proteomes" id="UP000441208">
    <property type="component" value="Unassembled WGS sequence"/>
</dbReference>
<dbReference type="Proteomes" id="UP000429523">
    <property type="component" value="Unassembled WGS sequence"/>
</dbReference>
<dbReference type="Proteomes" id="UP000440732">
    <property type="component" value="Unassembled WGS sequence"/>
</dbReference>
<proteinExistence type="predicted"/>
<evidence type="ECO:0000313" key="16">
    <source>
        <dbReference type="Proteomes" id="UP000486351"/>
    </source>
</evidence>
<evidence type="ECO:0000313" key="8">
    <source>
        <dbReference type="EMBL" id="KAE9255931.1"/>
    </source>
</evidence>
<dbReference type="Proteomes" id="UP000460718">
    <property type="component" value="Unassembled WGS sequence"/>
</dbReference>
<dbReference type="EMBL" id="QXGD01000053">
    <property type="protein sequence ID" value="KAE9255931.1"/>
    <property type="molecule type" value="Genomic_DNA"/>
</dbReference>
<evidence type="ECO:0000313" key="3">
    <source>
        <dbReference type="EMBL" id="KAE8990497.1"/>
    </source>
</evidence>
<evidence type="ECO:0000313" key="14">
    <source>
        <dbReference type="Proteomes" id="UP000460718"/>
    </source>
</evidence>
<evidence type="ECO:0000256" key="1">
    <source>
        <dbReference type="SAM" id="MobiDB-lite"/>
    </source>
</evidence>
<evidence type="ECO:0000313" key="4">
    <source>
        <dbReference type="EMBL" id="KAE9090066.1"/>
    </source>
</evidence>
<evidence type="ECO:0000313" key="5">
    <source>
        <dbReference type="EMBL" id="KAE9092950.1"/>
    </source>
</evidence>
<evidence type="ECO:0000313" key="11">
    <source>
        <dbReference type="Proteomes" id="UP000440367"/>
    </source>
</evidence>
<dbReference type="EMBL" id="QXGC01001454">
    <property type="protein sequence ID" value="KAE9202586.1"/>
    <property type="molecule type" value="Genomic_DNA"/>
</dbReference>
<dbReference type="EMBL" id="QXFZ01001302">
    <property type="protein sequence ID" value="KAE9092950.1"/>
    <property type="molecule type" value="Genomic_DNA"/>
</dbReference>
<dbReference type="Proteomes" id="UP000476176">
    <property type="component" value="Unassembled WGS sequence"/>
</dbReference>
<dbReference type="EMBL" id="QXGA01001428">
    <property type="protein sequence ID" value="KAE9119235.1"/>
    <property type="molecule type" value="Genomic_DNA"/>
</dbReference>
<dbReference type="Proteomes" id="UP000488956">
    <property type="component" value="Unassembled WGS sequence"/>
</dbReference>
<evidence type="ECO:0000313" key="10">
    <source>
        <dbReference type="Proteomes" id="UP000429523"/>
    </source>
</evidence>
<evidence type="ECO:0000313" key="17">
    <source>
        <dbReference type="Proteomes" id="UP000488956"/>
    </source>
</evidence>
<reference evidence="10 11" key="1">
    <citation type="submission" date="2018-08" db="EMBL/GenBank/DDBJ databases">
        <title>Genomic investigation of the strawberry pathogen Phytophthora fragariae indicates pathogenicity is determined by transcriptional variation in three key races.</title>
        <authorList>
            <person name="Adams T.M."/>
            <person name="Armitage A.D."/>
            <person name="Sobczyk M.K."/>
            <person name="Bates H.J."/>
            <person name="Dunwell J.M."/>
            <person name="Nellist C.F."/>
            <person name="Harrison R.J."/>
        </authorList>
    </citation>
    <scope>NUCLEOTIDE SEQUENCE [LARGE SCALE GENOMIC DNA]</scope>
    <source>
        <strain evidence="8 11">BC-1</strain>
        <strain evidence="7 15">BC-23</strain>
        <strain evidence="6 12">NOV-5</strain>
        <strain evidence="5 13">NOV-71</strain>
        <strain evidence="9 16">NOV-77</strain>
        <strain evidence="2 10">NOV-9</strain>
        <strain evidence="4 17">ONT-3</strain>
        <strain evidence="3 14">SCRP245</strain>
    </source>
</reference>
<dbReference type="Proteomes" id="UP000486351">
    <property type="component" value="Unassembled WGS sequence"/>
</dbReference>
<gene>
    <name evidence="8" type="ORF">PF002_g2095</name>
    <name evidence="7" type="ORF">PF004_g18382</name>
    <name evidence="6" type="ORF">PF006_g18398</name>
    <name evidence="5" type="ORF">PF007_g18297</name>
    <name evidence="9" type="ORF">PF008_g18590</name>
    <name evidence="2" type="ORF">PF009_g18396</name>
    <name evidence="4" type="ORF">PF010_g18743</name>
    <name evidence="3" type="ORF">PF011_g18341</name>
</gene>
<name>A0A6A3ECM3_9STRA</name>
<protein>
    <submittedName>
        <fullName evidence="2">Uncharacterized protein</fullName>
    </submittedName>
</protein>